<keyword evidence="2" id="KW-1003">Cell membrane</keyword>
<keyword evidence="5 7" id="KW-0472">Membrane</keyword>
<evidence type="ECO:0000256" key="4">
    <source>
        <dbReference type="ARBA" id="ARBA00022989"/>
    </source>
</evidence>
<evidence type="ECO:0000313" key="9">
    <source>
        <dbReference type="Proteomes" id="UP001413721"/>
    </source>
</evidence>
<dbReference type="CDD" id="cd06581">
    <property type="entry name" value="TM_PBP1_LivM_like"/>
    <property type="match status" value="1"/>
</dbReference>
<feature type="transmembrane region" description="Helical" evidence="7">
    <location>
        <begin position="36"/>
        <end position="54"/>
    </location>
</feature>
<evidence type="ECO:0000256" key="5">
    <source>
        <dbReference type="ARBA" id="ARBA00023136"/>
    </source>
</evidence>
<dbReference type="RefSeq" id="WP_345937644.1">
    <property type="nucleotide sequence ID" value="NZ_JBBKTW010000005.1"/>
</dbReference>
<proteinExistence type="predicted"/>
<dbReference type="Proteomes" id="UP001413721">
    <property type="component" value="Unassembled WGS sequence"/>
</dbReference>
<feature type="transmembrane region" description="Helical" evidence="7">
    <location>
        <begin position="84"/>
        <end position="102"/>
    </location>
</feature>
<dbReference type="EMBL" id="JBBKTW010000005">
    <property type="protein sequence ID" value="MEN2989595.1"/>
    <property type="molecule type" value="Genomic_DNA"/>
</dbReference>
<evidence type="ECO:0000313" key="8">
    <source>
        <dbReference type="EMBL" id="MEN2989595.1"/>
    </source>
</evidence>
<feature type="transmembrane region" description="Helical" evidence="7">
    <location>
        <begin position="241"/>
        <end position="272"/>
    </location>
</feature>
<dbReference type="Pfam" id="PF02653">
    <property type="entry name" value="BPD_transp_2"/>
    <property type="match status" value="1"/>
</dbReference>
<protein>
    <submittedName>
        <fullName evidence="8">Branched-chain amino acid ABC transporter permease</fullName>
    </submittedName>
</protein>
<keyword evidence="4 7" id="KW-1133">Transmembrane helix</keyword>
<feature type="transmembrane region" description="Helical" evidence="7">
    <location>
        <begin position="109"/>
        <end position="127"/>
    </location>
</feature>
<feature type="transmembrane region" description="Helical" evidence="7">
    <location>
        <begin position="61"/>
        <end position="78"/>
    </location>
</feature>
<evidence type="ECO:0000256" key="3">
    <source>
        <dbReference type="ARBA" id="ARBA00022692"/>
    </source>
</evidence>
<gene>
    <name evidence="8" type="ORF">WG926_14865</name>
</gene>
<evidence type="ECO:0000256" key="2">
    <source>
        <dbReference type="ARBA" id="ARBA00022475"/>
    </source>
</evidence>
<dbReference type="InterPro" id="IPR001851">
    <property type="entry name" value="ABC_transp_permease"/>
</dbReference>
<feature type="transmembrane region" description="Helical" evidence="7">
    <location>
        <begin position="279"/>
        <end position="299"/>
    </location>
</feature>
<keyword evidence="9" id="KW-1185">Reference proteome</keyword>
<feature type="transmembrane region" description="Helical" evidence="7">
    <location>
        <begin position="211"/>
        <end position="235"/>
    </location>
</feature>
<dbReference type="PANTHER" id="PTHR30482:SF20">
    <property type="entry name" value="HIGH-AFFINITY BRANCHED-CHAIN AMINO ACID TRANSPORT SYSTEM PERMEASE PROTEIN LIVM"/>
    <property type="match status" value="1"/>
</dbReference>
<keyword evidence="3 7" id="KW-0812">Transmembrane</keyword>
<organism evidence="8 9">
    <name type="scientific">Tistrella arctica</name>
    <dbReference type="NCBI Taxonomy" id="3133430"/>
    <lineage>
        <taxon>Bacteria</taxon>
        <taxon>Pseudomonadati</taxon>
        <taxon>Pseudomonadota</taxon>
        <taxon>Alphaproteobacteria</taxon>
        <taxon>Geminicoccales</taxon>
        <taxon>Geminicoccaceae</taxon>
        <taxon>Tistrella</taxon>
    </lineage>
</organism>
<evidence type="ECO:0000256" key="6">
    <source>
        <dbReference type="SAM" id="MobiDB-lite"/>
    </source>
</evidence>
<feature type="transmembrane region" description="Helical" evidence="7">
    <location>
        <begin position="160"/>
        <end position="180"/>
    </location>
</feature>
<reference evidence="8 9" key="1">
    <citation type="submission" date="2024-03" db="EMBL/GenBank/DDBJ databases">
        <title>High-quality draft genome sequencing of Tistrella sp. BH-R2-4.</title>
        <authorList>
            <person name="Dong C."/>
        </authorList>
    </citation>
    <scope>NUCLEOTIDE SEQUENCE [LARGE SCALE GENOMIC DNA]</scope>
    <source>
        <strain evidence="8 9">BH-R2-4</strain>
    </source>
</reference>
<sequence length="350" mass="36369">MPASTASFRLLAAAVLAGLLLPWCLSGFQVFQATQILIYAVAILGLNLLTGYSGQISLGHGAFYAIGAYGTAILMVHGGWPWWAAVPAAAALAFLAGLALGLPALRLEGHYLALATFALAIAIPQLLKHDALEDWTGGVAGLYVTRPEVPGWLPLDADRWIYHIALAVAVIAFVATHNLLSGRIGRALTAIRDNPLAAEAMGIDLHVYKCLTFGISALLTGLAGGVSALAIEFVAPESFPVYLSVFLLVGLVVGGVGTVPGAVLGAAFIVLAPNLATQVSTAATGVVFGVFVVVFMYVLPAGSWGLITRGWRQLGQWAGRGDANPPTPSPVPAGKPARRRRSGLRRGDHG</sequence>
<name>A0ABU9YLB0_9PROT</name>
<dbReference type="PANTHER" id="PTHR30482">
    <property type="entry name" value="HIGH-AFFINITY BRANCHED-CHAIN AMINO ACID TRANSPORT SYSTEM PERMEASE"/>
    <property type="match status" value="1"/>
</dbReference>
<accession>A0ABU9YLB0</accession>
<comment type="caution">
    <text evidence="8">The sequence shown here is derived from an EMBL/GenBank/DDBJ whole genome shotgun (WGS) entry which is preliminary data.</text>
</comment>
<feature type="region of interest" description="Disordered" evidence="6">
    <location>
        <begin position="318"/>
        <end position="350"/>
    </location>
</feature>
<comment type="subcellular location">
    <subcellularLocation>
        <location evidence="1">Cell membrane</location>
        <topology evidence="1">Multi-pass membrane protein</topology>
    </subcellularLocation>
</comment>
<evidence type="ECO:0000256" key="1">
    <source>
        <dbReference type="ARBA" id="ARBA00004651"/>
    </source>
</evidence>
<dbReference type="InterPro" id="IPR043428">
    <property type="entry name" value="LivM-like"/>
</dbReference>
<evidence type="ECO:0000256" key="7">
    <source>
        <dbReference type="SAM" id="Phobius"/>
    </source>
</evidence>